<evidence type="ECO:0008006" key="2">
    <source>
        <dbReference type="Google" id="ProtNLM"/>
    </source>
</evidence>
<name>X0SI51_9ZZZZ</name>
<dbReference type="AlphaFoldDB" id="X0SI51"/>
<comment type="caution">
    <text evidence="1">The sequence shown here is derived from an EMBL/GenBank/DDBJ whole genome shotgun (WGS) entry which is preliminary data.</text>
</comment>
<dbReference type="EMBL" id="BARS01006865">
    <property type="protein sequence ID" value="GAF74791.1"/>
    <property type="molecule type" value="Genomic_DNA"/>
</dbReference>
<reference evidence="1" key="1">
    <citation type="journal article" date="2014" name="Front. Microbiol.">
        <title>High frequency of phylogenetically diverse reductive dehalogenase-homologous genes in deep subseafloor sedimentary metagenomes.</title>
        <authorList>
            <person name="Kawai M."/>
            <person name="Futagami T."/>
            <person name="Toyoda A."/>
            <person name="Takaki Y."/>
            <person name="Nishi S."/>
            <person name="Hori S."/>
            <person name="Arai W."/>
            <person name="Tsubouchi T."/>
            <person name="Morono Y."/>
            <person name="Uchiyama I."/>
            <person name="Ito T."/>
            <person name="Fujiyama A."/>
            <person name="Inagaki F."/>
            <person name="Takami H."/>
        </authorList>
    </citation>
    <scope>NUCLEOTIDE SEQUENCE</scope>
    <source>
        <strain evidence="1">Expedition CK06-06</strain>
    </source>
</reference>
<protein>
    <recommendedName>
        <fullName evidence="2">Terminase large subunit gp17-like C-terminal domain-containing protein</fullName>
    </recommendedName>
</protein>
<accession>X0SI51</accession>
<evidence type="ECO:0000313" key="1">
    <source>
        <dbReference type="EMBL" id="GAF74791.1"/>
    </source>
</evidence>
<dbReference type="Gene3D" id="3.40.50.300">
    <property type="entry name" value="P-loop containing nucleotide triphosphate hydrolases"/>
    <property type="match status" value="1"/>
</dbReference>
<dbReference type="Gene3D" id="3.30.420.240">
    <property type="match status" value="1"/>
</dbReference>
<gene>
    <name evidence="1" type="ORF">S01H1_13300</name>
</gene>
<dbReference type="InterPro" id="IPR027417">
    <property type="entry name" value="P-loop_NTPase"/>
</dbReference>
<feature type="non-terminal residue" evidence="1">
    <location>
        <position position="1"/>
    </location>
</feature>
<proteinExistence type="predicted"/>
<organism evidence="1">
    <name type="scientific">marine sediment metagenome</name>
    <dbReference type="NCBI Taxonomy" id="412755"/>
    <lineage>
        <taxon>unclassified sequences</taxon>
        <taxon>metagenomes</taxon>
        <taxon>ecological metagenomes</taxon>
    </lineage>
</organism>
<feature type="non-terminal residue" evidence="1">
    <location>
        <position position="407"/>
    </location>
</feature>
<sequence>DEAGKVRQGRPDEAHVPFVTWAIQDEHLLELEKALDIGYDLVTDKSRDMGATWSHIAVIHYQWLFRADRSFLEISRKEDCVDTFGKTGETGSDPGTLFGKHDYTNRWLPKWMLPAYDRKRMHLVNLLNSSRIDGESSSATAGSSDRRTGILLDEMAKMSEGEAIKRSTKDVTACRLANSTPNGAGTAFSQWRQSGQVKVFVLPWHEHPEKGLNRHVVQTELGGWKIRSPWYNTQEQERTPKEMAIEIDMDHIGSGTTYFESQNIELHRHMFARSCYTRMNIDFRTGVATDAIPKIIARSQRQFISAQRDAKGSWRFYCRLVNGRPDQTKTYIFGIDISKGQGASNSIIDVMCAETREIVAEFADANVPPYELARMAVAAAIWFGGARRNGRPFLIWEANGPGWDFGR</sequence>